<keyword evidence="1" id="KW-1133">Transmembrane helix</keyword>
<name>A0A0D6XRR3_9STAP</name>
<reference evidence="2 4" key="1">
    <citation type="submission" date="2015-01" db="EMBL/GenBank/DDBJ databases">
        <authorList>
            <person name="Guo J."/>
        </authorList>
    </citation>
    <scope>NUCLEOTIDE SEQUENCE [LARGE SCALE GENOMIC DNA]</scope>
    <source>
        <strain evidence="2 4">DSM 22147</strain>
    </source>
</reference>
<gene>
    <name evidence="3" type="ORF">NCTC13832_01709</name>
    <name evidence="2" type="ORF">TP70_07430</name>
</gene>
<protein>
    <submittedName>
        <fullName evidence="3">Uncharacterized protein</fullName>
    </submittedName>
</protein>
<keyword evidence="1" id="KW-0472">Membrane</keyword>
<proteinExistence type="predicted"/>
<dbReference type="EMBL" id="JXWY01000042">
    <property type="protein sequence ID" value="KIX90513.1"/>
    <property type="molecule type" value="Genomic_DNA"/>
</dbReference>
<keyword evidence="1" id="KW-0812">Transmembrane</keyword>
<keyword evidence="4" id="KW-1185">Reference proteome</keyword>
<organism evidence="3 5">
    <name type="scientific">Staphylococcus microti</name>
    <dbReference type="NCBI Taxonomy" id="569857"/>
    <lineage>
        <taxon>Bacteria</taxon>
        <taxon>Bacillati</taxon>
        <taxon>Bacillota</taxon>
        <taxon>Bacilli</taxon>
        <taxon>Bacillales</taxon>
        <taxon>Staphylococcaceae</taxon>
        <taxon>Staphylococcus</taxon>
    </lineage>
</organism>
<feature type="transmembrane region" description="Helical" evidence="1">
    <location>
        <begin position="33"/>
        <end position="54"/>
    </location>
</feature>
<evidence type="ECO:0000313" key="4">
    <source>
        <dbReference type="Proteomes" id="UP000032366"/>
    </source>
</evidence>
<dbReference type="AlphaFoldDB" id="A0A0D6XRR3"/>
<evidence type="ECO:0000313" key="3">
    <source>
        <dbReference type="EMBL" id="SUM57979.1"/>
    </source>
</evidence>
<dbReference type="OrthoDB" id="9966286at2"/>
<reference evidence="3 5" key="2">
    <citation type="submission" date="2018-06" db="EMBL/GenBank/DDBJ databases">
        <authorList>
            <consortium name="Pathogen Informatics"/>
            <person name="Doyle S."/>
        </authorList>
    </citation>
    <scope>NUCLEOTIDE SEQUENCE [LARGE SCALE GENOMIC DNA]</scope>
    <source>
        <strain evidence="3 5">NCTC13832</strain>
    </source>
</reference>
<accession>A0A0D6XRR3</accession>
<evidence type="ECO:0000256" key="1">
    <source>
        <dbReference type="SAM" id="Phobius"/>
    </source>
</evidence>
<dbReference type="Proteomes" id="UP000254100">
    <property type="component" value="Unassembled WGS sequence"/>
</dbReference>
<feature type="transmembrane region" description="Helical" evidence="1">
    <location>
        <begin position="7"/>
        <end position="27"/>
    </location>
</feature>
<sequence>MQKLFNIWIGVLLLVLIVSWTIISIKFGNIKTYQVVISNMFIYIAYIFYLLSFYKYKRDQKEY</sequence>
<evidence type="ECO:0000313" key="2">
    <source>
        <dbReference type="EMBL" id="KIX90513.1"/>
    </source>
</evidence>
<evidence type="ECO:0000313" key="5">
    <source>
        <dbReference type="Proteomes" id="UP000254100"/>
    </source>
</evidence>
<dbReference type="Proteomes" id="UP000032366">
    <property type="component" value="Unassembled WGS sequence"/>
</dbReference>
<dbReference type="RefSeq" id="WP_044360680.1">
    <property type="nucleotide sequence ID" value="NZ_JXWY01000042.1"/>
</dbReference>
<dbReference type="EMBL" id="UHDT01000001">
    <property type="protein sequence ID" value="SUM57979.1"/>
    <property type="molecule type" value="Genomic_DNA"/>
</dbReference>